<protein>
    <submittedName>
        <fullName evidence="1">Uncharacterized protein</fullName>
    </submittedName>
</protein>
<organism evidence="1 2">
    <name type="scientific">Rotaria socialis</name>
    <dbReference type="NCBI Taxonomy" id="392032"/>
    <lineage>
        <taxon>Eukaryota</taxon>
        <taxon>Metazoa</taxon>
        <taxon>Spiralia</taxon>
        <taxon>Gnathifera</taxon>
        <taxon>Rotifera</taxon>
        <taxon>Eurotatoria</taxon>
        <taxon>Bdelloidea</taxon>
        <taxon>Philodinida</taxon>
        <taxon>Philodinidae</taxon>
        <taxon>Rotaria</taxon>
    </lineage>
</organism>
<accession>A0A818L306</accession>
<reference evidence="1" key="1">
    <citation type="submission" date="2021-02" db="EMBL/GenBank/DDBJ databases">
        <authorList>
            <person name="Nowell W R."/>
        </authorList>
    </citation>
    <scope>NUCLEOTIDE SEQUENCE</scope>
</reference>
<dbReference type="EMBL" id="CAJNYD010004064">
    <property type="protein sequence ID" value="CAF3567529.1"/>
    <property type="molecule type" value="Genomic_DNA"/>
</dbReference>
<evidence type="ECO:0000313" key="1">
    <source>
        <dbReference type="EMBL" id="CAF3567529.1"/>
    </source>
</evidence>
<proteinExistence type="predicted"/>
<name>A0A818L306_9BILA</name>
<dbReference type="Proteomes" id="UP000663833">
    <property type="component" value="Unassembled WGS sequence"/>
</dbReference>
<gene>
    <name evidence="1" type="ORF">LUA448_LOCUS28781</name>
</gene>
<dbReference type="AlphaFoldDB" id="A0A818L306"/>
<sequence length="152" mass="17515">MIKLYLNIPLDMNILLFDVIRNIIVIPGLPNHLWCNSETKLPIYRIITQKNNGNDDNKTGWCKYLLNNYLYPFLLCDFCMNVLAGVMASQVFVYNNGLLTGRIEYCLIVVTILTFPSKLDALRLIKSRFMNFFNGPGPEPTVLAGIRRVEYF</sequence>
<evidence type="ECO:0000313" key="2">
    <source>
        <dbReference type="Proteomes" id="UP000663833"/>
    </source>
</evidence>
<comment type="caution">
    <text evidence="1">The sequence shown here is derived from an EMBL/GenBank/DDBJ whole genome shotgun (WGS) entry which is preliminary data.</text>
</comment>